<dbReference type="Gene3D" id="1.10.260.40">
    <property type="entry name" value="lambda repressor-like DNA-binding domains"/>
    <property type="match status" value="1"/>
</dbReference>
<dbReference type="CDD" id="cd01392">
    <property type="entry name" value="HTH_LacI"/>
    <property type="match status" value="1"/>
</dbReference>
<evidence type="ECO:0000313" key="6">
    <source>
        <dbReference type="Proteomes" id="UP000462621"/>
    </source>
</evidence>
<keyword evidence="2 5" id="KW-0238">DNA-binding</keyword>
<dbReference type="GO" id="GO:0000976">
    <property type="term" value="F:transcription cis-regulatory region binding"/>
    <property type="evidence" value="ECO:0007669"/>
    <property type="project" value="TreeGrafter"/>
</dbReference>
<accession>A0A7X4LNK8</accession>
<evidence type="ECO:0000256" key="3">
    <source>
        <dbReference type="ARBA" id="ARBA00023163"/>
    </source>
</evidence>
<dbReference type="Gene3D" id="3.40.50.2300">
    <property type="match status" value="2"/>
</dbReference>
<dbReference type="InterPro" id="IPR028082">
    <property type="entry name" value="Peripla_BP_I"/>
</dbReference>
<dbReference type="PANTHER" id="PTHR30146">
    <property type="entry name" value="LACI-RELATED TRANSCRIPTIONAL REPRESSOR"/>
    <property type="match status" value="1"/>
</dbReference>
<comment type="caution">
    <text evidence="5">The sequence shown here is derived from an EMBL/GenBank/DDBJ whole genome shotgun (WGS) entry which is preliminary data.</text>
</comment>
<evidence type="ECO:0000256" key="2">
    <source>
        <dbReference type="ARBA" id="ARBA00023125"/>
    </source>
</evidence>
<evidence type="ECO:0000313" key="5">
    <source>
        <dbReference type="EMBL" id="MZI95295.1"/>
    </source>
</evidence>
<dbReference type="AlphaFoldDB" id="A0A7X4LNK8"/>
<dbReference type="PROSITE" id="PS50932">
    <property type="entry name" value="HTH_LACI_2"/>
    <property type="match status" value="1"/>
</dbReference>
<sequence>MASLYDVARLAGVSKSTVSRVINDEYGVKESTKIKVLKAVSECGYVVNQVAKDLKSQRTNLIGVIVPRVSSHATAQGVDGLTAVFEQAGKHVLLANTHQLHDKELDYIQIFNQKRVEGIVFYATHLDTPLIETIQASAVPVVVVGQDGSMYNIPSVVHDDTRVGYEAGLRLVKAGCSNIGFIGVQSDDIAVDKLRSEGLVQALNQHDLTLLFHERSDFSIQSGYEMAKKAIAAHPILDGLFCATDRLAVGAIKALSEANIEAGTQVKVLGVGNDELAYVSTPSLSTFNYAFDKAGENAAKMLLNRIGGQGEEMSKVTLTFQGVVRQTCP</sequence>
<evidence type="ECO:0000256" key="1">
    <source>
        <dbReference type="ARBA" id="ARBA00023015"/>
    </source>
</evidence>
<dbReference type="EMBL" id="WEKT01000051">
    <property type="protein sequence ID" value="MZI95295.1"/>
    <property type="molecule type" value="Genomic_DNA"/>
</dbReference>
<dbReference type="InterPro" id="IPR010982">
    <property type="entry name" value="Lambda_DNA-bd_dom_sf"/>
</dbReference>
<dbReference type="CDD" id="cd01542">
    <property type="entry name" value="PBP1_TreR-like"/>
    <property type="match status" value="1"/>
</dbReference>
<dbReference type="InterPro" id="IPR046335">
    <property type="entry name" value="LacI/GalR-like_sensor"/>
</dbReference>
<keyword evidence="6" id="KW-1185">Reference proteome</keyword>
<organism evidence="5 6">
    <name type="scientific">Vibrio eleionomae</name>
    <dbReference type="NCBI Taxonomy" id="2653505"/>
    <lineage>
        <taxon>Bacteria</taxon>
        <taxon>Pseudomonadati</taxon>
        <taxon>Pseudomonadota</taxon>
        <taxon>Gammaproteobacteria</taxon>
        <taxon>Vibrionales</taxon>
        <taxon>Vibrionaceae</taxon>
        <taxon>Vibrio</taxon>
    </lineage>
</organism>
<evidence type="ECO:0000259" key="4">
    <source>
        <dbReference type="PROSITE" id="PS50932"/>
    </source>
</evidence>
<name>A0A7X4LNK8_9VIBR</name>
<feature type="domain" description="HTH lacI-type" evidence="4">
    <location>
        <begin position="2"/>
        <end position="56"/>
    </location>
</feature>
<dbReference type="PROSITE" id="PS00356">
    <property type="entry name" value="HTH_LACI_1"/>
    <property type="match status" value="1"/>
</dbReference>
<dbReference type="SUPFAM" id="SSF53822">
    <property type="entry name" value="Periplasmic binding protein-like I"/>
    <property type="match status" value="1"/>
</dbReference>
<reference evidence="5 6" key="1">
    <citation type="submission" date="2019-10" db="EMBL/GenBank/DDBJ databases">
        <title>Vibrio sp. nov. isolated from a shrimp pond.</title>
        <authorList>
            <person name="Gomez-Gil B."/>
            <person name="Enciso-Ibarra J."/>
            <person name="Enciso-Ibarra K."/>
            <person name="Bolan-Mejia C."/>
        </authorList>
    </citation>
    <scope>NUCLEOTIDE SEQUENCE [LARGE SCALE GENOMIC DNA]</scope>
    <source>
        <strain evidence="5 6">CAIM 722</strain>
    </source>
</reference>
<dbReference type="PANTHER" id="PTHR30146:SF146">
    <property type="entry name" value="HTH-TYPE TRANSCRIPTIONAL REGULATOR TRER"/>
    <property type="match status" value="1"/>
</dbReference>
<protein>
    <submittedName>
        <fullName evidence="5">LacI family DNA-binding transcriptional regulator</fullName>
    </submittedName>
</protein>
<dbReference type="PRINTS" id="PR00036">
    <property type="entry name" value="HTHLACI"/>
</dbReference>
<dbReference type="SUPFAM" id="SSF47413">
    <property type="entry name" value="lambda repressor-like DNA-binding domains"/>
    <property type="match status" value="1"/>
</dbReference>
<dbReference type="GO" id="GO:0003700">
    <property type="term" value="F:DNA-binding transcription factor activity"/>
    <property type="evidence" value="ECO:0007669"/>
    <property type="project" value="TreeGrafter"/>
</dbReference>
<keyword evidence="1" id="KW-0805">Transcription regulation</keyword>
<dbReference type="SMART" id="SM00354">
    <property type="entry name" value="HTH_LACI"/>
    <property type="match status" value="1"/>
</dbReference>
<dbReference type="Pfam" id="PF13377">
    <property type="entry name" value="Peripla_BP_3"/>
    <property type="match status" value="1"/>
</dbReference>
<dbReference type="InterPro" id="IPR000843">
    <property type="entry name" value="HTH_LacI"/>
</dbReference>
<gene>
    <name evidence="5" type="ORF">F9817_19150</name>
</gene>
<dbReference type="Proteomes" id="UP000462621">
    <property type="component" value="Unassembled WGS sequence"/>
</dbReference>
<dbReference type="Pfam" id="PF00356">
    <property type="entry name" value="LacI"/>
    <property type="match status" value="1"/>
</dbReference>
<proteinExistence type="predicted"/>
<keyword evidence="3" id="KW-0804">Transcription</keyword>
<dbReference type="RefSeq" id="WP_161157774.1">
    <property type="nucleotide sequence ID" value="NZ_WEKT01000051.1"/>
</dbReference>